<keyword evidence="4 7" id="KW-0805">Transcription regulation</keyword>
<accession>A0A8J7RKI5</accession>
<comment type="subunit">
    <text evidence="7">Forms oligomers.</text>
</comment>
<dbReference type="Gene3D" id="3.40.1550.20">
    <property type="entry name" value="Transcriptional regulator MraZ domain"/>
    <property type="match status" value="1"/>
</dbReference>
<dbReference type="PANTHER" id="PTHR34701">
    <property type="entry name" value="TRANSCRIPTIONAL REGULATOR MRAZ"/>
    <property type="match status" value="1"/>
</dbReference>
<dbReference type="InterPro" id="IPR020603">
    <property type="entry name" value="MraZ_dom"/>
</dbReference>
<evidence type="ECO:0000256" key="5">
    <source>
        <dbReference type="ARBA" id="ARBA00023125"/>
    </source>
</evidence>
<dbReference type="PROSITE" id="PS51740">
    <property type="entry name" value="SPOVT_ABRB"/>
    <property type="match status" value="2"/>
</dbReference>
<dbReference type="RefSeq" id="WP_210512862.1">
    <property type="nucleotide sequence ID" value="NZ_JAFIDN010000010.1"/>
</dbReference>
<feature type="domain" description="SpoVT-AbrB" evidence="8">
    <location>
        <begin position="82"/>
        <end position="125"/>
    </location>
</feature>
<dbReference type="Proteomes" id="UP000673975">
    <property type="component" value="Unassembled WGS sequence"/>
</dbReference>
<evidence type="ECO:0000313" key="10">
    <source>
        <dbReference type="Proteomes" id="UP000673975"/>
    </source>
</evidence>
<protein>
    <recommendedName>
        <fullName evidence="1 7">Transcriptional regulator MraZ</fullName>
    </recommendedName>
</protein>
<comment type="subcellular location">
    <subcellularLocation>
        <location evidence="7">Cytoplasm</location>
        <location evidence="7">Nucleoid</location>
    </subcellularLocation>
</comment>
<keyword evidence="6 7" id="KW-0804">Transcription</keyword>
<dbReference type="GO" id="GO:0000976">
    <property type="term" value="F:transcription cis-regulatory region binding"/>
    <property type="evidence" value="ECO:0007669"/>
    <property type="project" value="TreeGrafter"/>
</dbReference>
<dbReference type="EMBL" id="JAFIDN010000010">
    <property type="protein sequence ID" value="MBP3193405.1"/>
    <property type="molecule type" value="Genomic_DNA"/>
</dbReference>
<dbReference type="GO" id="GO:0005737">
    <property type="term" value="C:cytoplasm"/>
    <property type="evidence" value="ECO:0007669"/>
    <property type="project" value="UniProtKB-UniRule"/>
</dbReference>
<dbReference type="GO" id="GO:0003700">
    <property type="term" value="F:DNA-binding transcription factor activity"/>
    <property type="evidence" value="ECO:0007669"/>
    <property type="project" value="UniProtKB-UniRule"/>
</dbReference>
<dbReference type="PANTHER" id="PTHR34701:SF1">
    <property type="entry name" value="TRANSCRIPTIONAL REGULATOR MRAZ"/>
    <property type="match status" value="1"/>
</dbReference>
<comment type="similarity">
    <text evidence="7">Belongs to the MraZ family.</text>
</comment>
<evidence type="ECO:0000313" key="9">
    <source>
        <dbReference type="EMBL" id="MBP3193405.1"/>
    </source>
</evidence>
<reference evidence="9" key="1">
    <citation type="submission" date="2021-02" db="EMBL/GenBank/DDBJ databases">
        <title>Natronogracilivirga saccharolytica gen. nov. sp. nov. a new anaerobic, haloalkiliphilic carbohydrate-fermenting bacterium from soda lake and proposing of Cyclonatronumiaceae fam. nov. in the phylum Balneolaeota.</title>
        <authorList>
            <person name="Zhilina T.N."/>
            <person name="Sorokin D.Y."/>
            <person name="Zavarzina D.G."/>
            <person name="Toshchakov S.V."/>
            <person name="Kublanov I.V."/>
        </authorList>
    </citation>
    <scope>NUCLEOTIDE SEQUENCE</scope>
    <source>
        <strain evidence="9">Z-1702</strain>
    </source>
</reference>
<dbReference type="InterPro" id="IPR037914">
    <property type="entry name" value="SpoVT-AbrB_sf"/>
</dbReference>
<evidence type="ECO:0000256" key="3">
    <source>
        <dbReference type="ARBA" id="ARBA00022737"/>
    </source>
</evidence>
<sequence>MASFKGEYDHSIDSKGRVSFPAKLRKYLPPQNQDSFTILKGLDRCLLLYPEEYWIGVEERLSRINEFQQKGRKVLRNFLRSADDITLDKHNRIAIPPKLMEWANISNRVIFIGMGESIELWSPDMLDKADEELDTDTYRELFEHVMGDGLEQ</sequence>
<comment type="caution">
    <text evidence="9">The sequence shown here is derived from an EMBL/GenBank/DDBJ whole genome shotgun (WGS) entry which is preliminary data.</text>
</comment>
<dbReference type="GO" id="GO:0009295">
    <property type="term" value="C:nucleoid"/>
    <property type="evidence" value="ECO:0007669"/>
    <property type="project" value="UniProtKB-SubCell"/>
</dbReference>
<dbReference type="AlphaFoldDB" id="A0A8J7RKI5"/>
<dbReference type="InterPro" id="IPR007159">
    <property type="entry name" value="SpoVT-AbrB_dom"/>
</dbReference>
<dbReference type="CDD" id="cd16321">
    <property type="entry name" value="MraZ_C"/>
    <property type="match status" value="1"/>
</dbReference>
<evidence type="ECO:0000256" key="4">
    <source>
        <dbReference type="ARBA" id="ARBA00023015"/>
    </source>
</evidence>
<dbReference type="SUPFAM" id="SSF89447">
    <property type="entry name" value="AbrB/MazE/MraZ-like"/>
    <property type="match status" value="1"/>
</dbReference>
<dbReference type="InterPro" id="IPR035644">
    <property type="entry name" value="MraZ_C"/>
</dbReference>
<dbReference type="Pfam" id="PF02381">
    <property type="entry name" value="MraZ"/>
    <property type="match status" value="2"/>
</dbReference>
<dbReference type="InterPro" id="IPR038619">
    <property type="entry name" value="MraZ_sf"/>
</dbReference>
<feature type="domain" description="SpoVT-AbrB" evidence="8">
    <location>
        <begin position="7"/>
        <end position="53"/>
    </location>
</feature>
<keyword evidence="5 7" id="KW-0238">DNA-binding</keyword>
<keyword evidence="10" id="KW-1185">Reference proteome</keyword>
<proteinExistence type="inferred from homology"/>
<evidence type="ECO:0000256" key="7">
    <source>
        <dbReference type="HAMAP-Rule" id="MF_01008"/>
    </source>
</evidence>
<keyword evidence="2 7" id="KW-0963">Cytoplasm</keyword>
<evidence type="ECO:0000256" key="6">
    <source>
        <dbReference type="ARBA" id="ARBA00023163"/>
    </source>
</evidence>
<dbReference type="InterPro" id="IPR035642">
    <property type="entry name" value="MraZ_N"/>
</dbReference>
<evidence type="ECO:0000259" key="8">
    <source>
        <dbReference type="PROSITE" id="PS51740"/>
    </source>
</evidence>
<organism evidence="9 10">
    <name type="scientific">Natronogracilivirga saccharolytica</name>
    <dbReference type="NCBI Taxonomy" id="2812953"/>
    <lineage>
        <taxon>Bacteria</taxon>
        <taxon>Pseudomonadati</taxon>
        <taxon>Balneolota</taxon>
        <taxon>Balneolia</taxon>
        <taxon>Balneolales</taxon>
        <taxon>Cyclonatronaceae</taxon>
        <taxon>Natronogracilivirga</taxon>
    </lineage>
</organism>
<name>A0A8J7RKI5_9BACT</name>
<dbReference type="GO" id="GO:2000143">
    <property type="term" value="P:negative regulation of DNA-templated transcription initiation"/>
    <property type="evidence" value="ECO:0007669"/>
    <property type="project" value="TreeGrafter"/>
</dbReference>
<keyword evidence="3" id="KW-0677">Repeat</keyword>
<evidence type="ECO:0000256" key="2">
    <source>
        <dbReference type="ARBA" id="ARBA00022490"/>
    </source>
</evidence>
<dbReference type="HAMAP" id="MF_01008">
    <property type="entry name" value="MraZ"/>
    <property type="match status" value="1"/>
</dbReference>
<evidence type="ECO:0000256" key="1">
    <source>
        <dbReference type="ARBA" id="ARBA00013860"/>
    </source>
</evidence>
<gene>
    <name evidence="7" type="primary">mraZ</name>
    <name evidence="9" type="ORF">NATSA_12070</name>
</gene>
<dbReference type="InterPro" id="IPR003444">
    <property type="entry name" value="MraZ"/>
</dbReference>
<dbReference type="CDD" id="cd16320">
    <property type="entry name" value="MraZ_N"/>
    <property type="match status" value="1"/>
</dbReference>